<organism evidence="2 3">
    <name type="scientific">Thalassiosira oceanica</name>
    <name type="common">Marine diatom</name>
    <dbReference type="NCBI Taxonomy" id="159749"/>
    <lineage>
        <taxon>Eukaryota</taxon>
        <taxon>Sar</taxon>
        <taxon>Stramenopiles</taxon>
        <taxon>Ochrophyta</taxon>
        <taxon>Bacillariophyta</taxon>
        <taxon>Coscinodiscophyceae</taxon>
        <taxon>Thalassiosirophycidae</taxon>
        <taxon>Thalassiosirales</taxon>
        <taxon>Thalassiosiraceae</taxon>
        <taxon>Thalassiosira</taxon>
    </lineage>
</organism>
<dbReference type="EMBL" id="AGNL01015369">
    <property type="protein sequence ID" value="EJK65927.1"/>
    <property type="molecule type" value="Genomic_DNA"/>
</dbReference>
<sequence length="239" mass="26484">MASIYNQLVEDLEKVASAVEQGYDYMVGAAKQQRGDEMPSPMTDEQDMLFEEDGEDFMEDEFGSPLMGMADNVMSDIMSTQVRRASNAEGAHPGVRGRDYVGGTVREMSACVSRRGRAPGDLALAKWREHVPSLGLHDRNRRDRPAVRVPERDRREEMEGLRHAELLRQGRDLHGDHGLRAPAGDVRGDAFQSDTRGLVPSRGREEDEAAAEATSSKQGKEDEAGKGGEQRQEEIEQEG</sequence>
<gene>
    <name evidence="2" type="ORF">THAOC_13171</name>
</gene>
<comment type="caution">
    <text evidence="2">The sequence shown here is derived from an EMBL/GenBank/DDBJ whole genome shotgun (WGS) entry which is preliminary data.</text>
</comment>
<keyword evidence="3" id="KW-1185">Reference proteome</keyword>
<proteinExistence type="predicted"/>
<feature type="compositionally biased region" description="Basic and acidic residues" evidence="1">
    <location>
        <begin position="218"/>
        <end position="239"/>
    </location>
</feature>
<feature type="region of interest" description="Disordered" evidence="1">
    <location>
        <begin position="168"/>
        <end position="239"/>
    </location>
</feature>
<reference evidence="2 3" key="1">
    <citation type="journal article" date="2012" name="Genome Biol.">
        <title>Genome and low-iron response of an oceanic diatom adapted to chronic iron limitation.</title>
        <authorList>
            <person name="Lommer M."/>
            <person name="Specht M."/>
            <person name="Roy A.S."/>
            <person name="Kraemer L."/>
            <person name="Andreson R."/>
            <person name="Gutowska M.A."/>
            <person name="Wolf J."/>
            <person name="Bergner S.V."/>
            <person name="Schilhabel M.B."/>
            <person name="Klostermeier U.C."/>
            <person name="Beiko R.G."/>
            <person name="Rosenstiel P."/>
            <person name="Hippler M."/>
            <person name="Laroche J."/>
        </authorList>
    </citation>
    <scope>NUCLEOTIDE SEQUENCE [LARGE SCALE GENOMIC DNA]</scope>
    <source>
        <strain evidence="2 3">CCMP1005</strain>
    </source>
</reference>
<dbReference type="AlphaFoldDB" id="K0T658"/>
<name>K0T658_THAOC</name>
<accession>K0T658</accession>
<feature type="region of interest" description="Disordered" evidence="1">
    <location>
        <begin position="136"/>
        <end position="156"/>
    </location>
</feature>
<evidence type="ECO:0000256" key="1">
    <source>
        <dbReference type="SAM" id="MobiDB-lite"/>
    </source>
</evidence>
<protein>
    <submittedName>
        <fullName evidence="2">Uncharacterized protein</fullName>
    </submittedName>
</protein>
<evidence type="ECO:0000313" key="3">
    <source>
        <dbReference type="Proteomes" id="UP000266841"/>
    </source>
</evidence>
<dbReference type="Proteomes" id="UP000266841">
    <property type="component" value="Unassembled WGS sequence"/>
</dbReference>
<feature type="compositionally biased region" description="Basic and acidic residues" evidence="1">
    <location>
        <begin position="168"/>
        <end position="179"/>
    </location>
</feature>
<evidence type="ECO:0000313" key="2">
    <source>
        <dbReference type="EMBL" id="EJK65927.1"/>
    </source>
</evidence>